<dbReference type="Proteomes" id="UP001549143">
    <property type="component" value="Unassembled WGS sequence"/>
</dbReference>
<organism evidence="1 2">
    <name type="scientific">Aquamicrobium ahrensii</name>
    <dbReference type="NCBI Taxonomy" id="469551"/>
    <lineage>
        <taxon>Bacteria</taxon>
        <taxon>Pseudomonadati</taxon>
        <taxon>Pseudomonadota</taxon>
        <taxon>Alphaproteobacteria</taxon>
        <taxon>Hyphomicrobiales</taxon>
        <taxon>Phyllobacteriaceae</taxon>
        <taxon>Aquamicrobium</taxon>
    </lineage>
</organism>
<name>A0ABV2KS20_9HYPH</name>
<gene>
    <name evidence="1" type="ORF">ABID44_003756</name>
</gene>
<comment type="caution">
    <text evidence="1">The sequence shown here is derived from an EMBL/GenBank/DDBJ whole genome shotgun (WGS) entry which is preliminary data.</text>
</comment>
<evidence type="ECO:0000313" key="1">
    <source>
        <dbReference type="EMBL" id="MET3663400.1"/>
    </source>
</evidence>
<sequence length="32" mass="3494">RWTRLVRQLGGLAKVDRVGFYAANCSVICAVA</sequence>
<evidence type="ECO:0008006" key="3">
    <source>
        <dbReference type="Google" id="ProtNLM"/>
    </source>
</evidence>
<protein>
    <recommendedName>
        <fullName evidence="3">IS6 family transposase</fullName>
    </recommendedName>
</protein>
<accession>A0ABV2KS20</accession>
<keyword evidence="2" id="KW-1185">Reference proteome</keyword>
<feature type="non-terminal residue" evidence="1">
    <location>
        <position position="1"/>
    </location>
</feature>
<proteinExistence type="predicted"/>
<evidence type="ECO:0000313" key="2">
    <source>
        <dbReference type="Proteomes" id="UP001549143"/>
    </source>
</evidence>
<dbReference type="EMBL" id="JBEPMN010000039">
    <property type="protein sequence ID" value="MET3663400.1"/>
    <property type="molecule type" value="Genomic_DNA"/>
</dbReference>
<reference evidence="1 2" key="1">
    <citation type="submission" date="2024-06" db="EMBL/GenBank/DDBJ databases">
        <title>Genomic Encyclopedia of Type Strains, Phase IV (KMG-IV): sequencing the most valuable type-strain genomes for metagenomic binning, comparative biology and taxonomic classification.</title>
        <authorList>
            <person name="Goeker M."/>
        </authorList>
    </citation>
    <scope>NUCLEOTIDE SEQUENCE [LARGE SCALE GENOMIC DNA]</scope>
    <source>
        <strain evidence="1 2">DSM 19730</strain>
    </source>
</reference>